<keyword evidence="10" id="KW-0378">Hydrolase</keyword>
<dbReference type="InterPro" id="IPR009003">
    <property type="entry name" value="Peptidase_S1_PA"/>
</dbReference>
<dbReference type="Pfam" id="PF00595">
    <property type="entry name" value="PDZ"/>
    <property type="match status" value="1"/>
</dbReference>
<evidence type="ECO:0000256" key="2">
    <source>
        <dbReference type="ARBA" id="ARBA00004418"/>
    </source>
</evidence>
<dbReference type="InterPro" id="IPR011782">
    <property type="entry name" value="Pept_S1C_Do"/>
</dbReference>
<dbReference type="Gene3D" id="2.40.10.120">
    <property type="match status" value="1"/>
</dbReference>
<accession>A0A931BLP4</accession>
<keyword evidence="12" id="KW-0346">Stress response</keyword>
<keyword evidence="6" id="KW-0645">Protease</keyword>
<comment type="catalytic activity">
    <reaction evidence="1">
        <text>Acts on substrates that are at least partially unfolded. The cleavage site P1 residue is normally between a pair of hydrophobic residues, such as Val-|-Val.</text>
        <dbReference type="EC" id="3.4.21.107"/>
    </reaction>
</comment>
<feature type="domain" description="PDZ" evidence="18">
    <location>
        <begin position="286"/>
        <end position="377"/>
    </location>
</feature>
<dbReference type="Proteomes" id="UP000599312">
    <property type="component" value="Unassembled WGS sequence"/>
</dbReference>
<feature type="active site" description="Charge relay system" evidence="14">
    <location>
        <position position="168"/>
    </location>
</feature>
<dbReference type="GO" id="GO:0006508">
    <property type="term" value="P:proteolysis"/>
    <property type="evidence" value="ECO:0007669"/>
    <property type="project" value="UniProtKB-KW"/>
</dbReference>
<keyword evidence="11" id="KW-0720">Serine protease</keyword>
<evidence type="ECO:0000259" key="18">
    <source>
        <dbReference type="PROSITE" id="PS50106"/>
    </source>
</evidence>
<evidence type="ECO:0000256" key="12">
    <source>
        <dbReference type="ARBA" id="ARBA00023016"/>
    </source>
</evidence>
<organism evidence="19 20">
    <name type="scientific">Microvirga alba</name>
    <dbReference type="NCBI Taxonomy" id="2791025"/>
    <lineage>
        <taxon>Bacteria</taxon>
        <taxon>Pseudomonadati</taxon>
        <taxon>Pseudomonadota</taxon>
        <taxon>Alphaproteobacteria</taxon>
        <taxon>Hyphomicrobiales</taxon>
        <taxon>Methylobacteriaceae</taxon>
        <taxon>Microvirga</taxon>
    </lineage>
</organism>
<evidence type="ECO:0000256" key="11">
    <source>
        <dbReference type="ARBA" id="ARBA00022825"/>
    </source>
</evidence>
<dbReference type="Pfam" id="PF13365">
    <property type="entry name" value="Trypsin_2"/>
    <property type="match status" value="1"/>
</dbReference>
<name>A0A931BLP4_9HYPH</name>
<feature type="region of interest" description="Disordered" evidence="16">
    <location>
        <begin position="98"/>
        <end position="120"/>
    </location>
</feature>
<dbReference type="FunFam" id="2.40.10.120:FF:000007">
    <property type="entry name" value="Periplasmic serine endoprotease DegP-like"/>
    <property type="match status" value="1"/>
</dbReference>
<keyword evidence="7 17" id="KW-0732">Signal</keyword>
<evidence type="ECO:0000256" key="8">
    <source>
        <dbReference type="ARBA" id="ARBA00022737"/>
    </source>
</evidence>
<evidence type="ECO:0000256" key="7">
    <source>
        <dbReference type="ARBA" id="ARBA00022729"/>
    </source>
</evidence>
<dbReference type="SMART" id="SM00228">
    <property type="entry name" value="PDZ"/>
    <property type="match status" value="2"/>
</dbReference>
<dbReference type="GO" id="GO:0004252">
    <property type="term" value="F:serine-type endopeptidase activity"/>
    <property type="evidence" value="ECO:0007669"/>
    <property type="project" value="InterPro"/>
</dbReference>
<dbReference type="SUPFAM" id="SSF50494">
    <property type="entry name" value="Trypsin-like serine proteases"/>
    <property type="match status" value="1"/>
</dbReference>
<gene>
    <name evidence="19" type="ORF">I2H38_09195</name>
</gene>
<evidence type="ECO:0000256" key="6">
    <source>
        <dbReference type="ARBA" id="ARBA00022670"/>
    </source>
</evidence>
<proteinExistence type="inferred from homology"/>
<comment type="similarity">
    <text evidence="3">Belongs to the peptidase S1C family.</text>
</comment>
<evidence type="ECO:0000256" key="1">
    <source>
        <dbReference type="ARBA" id="ARBA00001772"/>
    </source>
</evidence>
<feature type="binding site" evidence="15">
    <location>
        <position position="168"/>
    </location>
    <ligand>
        <name>substrate</name>
    </ligand>
</feature>
<dbReference type="GO" id="GO:0042597">
    <property type="term" value="C:periplasmic space"/>
    <property type="evidence" value="ECO:0007669"/>
    <property type="project" value="UniProtKB-SubCell"/>
</dbReference>
<dbReference type="EC" id="3.4.21.107" evidence="4"/>
<reference evidence="19" key="1">
    <citation type="submission" date="2020-11" db="EMBL/GenBank/DDBJ databases">
        <authorList>
            <person name="Kim M.K."/>
        </authorList>
    </citation>
    <scope>NUCLEOTIDE SEQUENCE</scope>
    <source>
        <strain evidence="19">BT350</strain>
    </source>
</reference>
<keyword evidence="20" id="KW-1185">Reference proteome</keyword>
<evidence type="ECO:0000256" key="3">
    <source>
        <dbReference type="ARBA" id="ARBA00010541"/>
    </source>
</evidence>
<evidence type="ECO:0000256" key="4">
    <source>
        <dbReference type="ARBA" id="ARBA00013035"/>
    </source>
</evidence>
<evidence type="ECO:0000256" key="14">
    <source>
        <dbReference type="PIRSR" id="PIRSR611782-1"/>
    </source>
</evidence>
<keyword evidence="9" id="KW-0574">Periplasm</keyword>
<evidence type="ECO:0000256" key="10">
    <source>
        <dbReference type="ARBA" id="ARBA00022801"/>
    </source>
</evidence>
<feature type="signal peptide" evidence="17">
    <location>
        <begin position="1"/>
        <end position="37"/>
    </location>
</feature>
<evidence type="ECO:0000256" key="15">
    <source>
        <dbReference type="PIRSR" id="PIRSR611782-2"/>
    </source>
</evidence>
<dbReference type="InterPro" id="IPR001940">
    <property type="entry name" value="Peptidase_S1C"/>
</dbReference>
<dbReference type="CDD" id="cd10839">
    <property type="entry name" value="cpPDZ1_DegP-like"/>
    <property type="match status" value="1"/>
</dbReference>
<sequence>MTYAINAPTPYGSVQPQRPLRRLAASCFAVLTFVATAMPLAAQARSAPESFADLAEEVTGAVVNISASTTVEARNRTLPQLPPGTPFEDLFEEFFNRRGQGNGQGNGGADNAPRQRRSNSLGSGFVIDPSGIVVTNNHVIGDANDISVIFSDGTRLKAEIVGKDTKVDLAVLKVKSDKPLKAVKFGNSDTLRPGDWVLAIGNPFGLGGSVTAGIVSARGRNIDSGPYDNYLQTDAAINKGNSGGPLFNMNGEVIGINTAILSPTGGSVGIGFAVPASTAVPVIDQLRQFGETRRGWLGVRIQNVDDATAEALNLGSARGALIAGIDDKGPAKPAGLEVGDVITRFDGKDVKDSRDLPRIVASTPVGKAVDVTIVRKGTELKKQVTLGRLEDGEKQANLQQPSTETPTATRQALGLNLSGITDDLRRRYSLKDDLKGVVITRVDPNSSAADKRIQAGEVIVEVNQEAVSSPADVTKKIDALKSQGRKSALLLVANPQGEVRFVALSIE</sequence>
<dbReference type="NCBIfam" id="TIGR02037">
    <property type="entry name" value="degP_htrA_DO"/>
    <property type="match status" value="1"/>
</dbReference>
<evidence type="ECO:0000313" key="19">
    <source>
        <dbReference type="EMBL" id="MBF9233551.1"/>
    </source>
</evidence>
<comment type="subcellular location">
    <subcellularLocation>
        <location evidence="2">Periplasm</location>
    </subcellularLocation>
</comment>
<evidence type="ECO:0000256" key="5">
    <source>
        <dbReference type="ARBA" id="ARBA00013958"/>
    </source>
</evidence>
<dbReference type="InterPro" id="IPR036034">
    <property type="entry name" value="PDZ_sf"/>
</dbReference>
<dbReference type="PANTHER" id="PTHR22939:SF130">
    <property type="entry name" value="PERIPLASMIC SERINE ENDOPROTEASE DEGP-LIKE-RELATED"/>
    <property type="match status" value="1"/>
</dbReference>
<dbReference type="PROSITE" id="PS50106">
    <property type="entry name" value="PDZ"/>
    <property type="match status" value="2"/>
</dbReference>
<feature type="active site" description="Charge relay system" evidence="14">
    <location>
        <position position="138"/>
    </location>
</feature>
<dbReference type="RefSeq" id="WP_196271551.1">
    <property type="nucleotide sequence ID" value="NZ_JADQDO010000003.1"/>
</dbReference>
<feature type="chain" id="PRO_5038448679" description="Probable periplasmic serine endoprotease DegP-like" evidence="17">
    <location>
        <begin position="38"/>
        <end position="507"/>
    </location>
</feature>
<protein>
    <recommendedName>
        <fullName evidence="5">Probable periplasmic serine endoprotease DegP-like</fullName>
        <ecNumber evidence="4">3.4.21.107</ecNumber>
    </recommendedName>
    <alternativeName>
        <fullName evidence="13">Protease Do</fullName>
    </alternativeName>
</protein>
<feature type="binding site" evidence="15">
    <location>
        <begin position="240"/>
        <end position="242"/>
    </location>
    <ligand>
        <name>substrate</name>
    </ligand>
</feature>
<feature type="binding site" evidence="15">
    <location>
        <position position="138"/>
    </location>
    <ligand>
        <name>substrate</name>
    </ligand>
</feature>
<dbReference type="PANTHER" id="PTHR22939">
    <property type="entry name" value="SERINE PROTEASE FAMILY S1C HTRA-RELATED"/>
    <property type="match status" value="1"/>
</dbReference>
<evidence type="ECO:0000256" key="16">
    <source>
        <dbReference type="SAM" id="MobiDB-lite"/>
    </source>
</evidence>
<evidence type="ECO:0000256" key="9">
    <source>
        <dbReference type="ARBA" id="ARBA00022764"/>
    </source>
</evidence>
<dbReference type="PRINTS" id="PR00834">
    <property type="entry name" value="PROTEASES2C"/>
</dbReference>
<dbReference type="Gene3D" id="2.30.42.10">
    <property type="match status" value="2"/>
</dbReference>
<evidence type="ECO:0000256" key="13">
    <source>
        <dbReference type="ARBA" id="ARBA00032850"/>
    </source>
</evidence>
<keyword evidence="8" id="KW-0677">Repeat</keyword>
<comment type="caution">
    <text evidence="19">The sequence shown here is derived from an EMBL/GenBank/DDBJ whole genome shotgun (WGS) entry which is preliminary data.</text>
</comment>
<dbReference type="AlphaFoldDB" id="A0A931BLP4"/>
<evidence type="ECO:0000313" key="20">
    <source>
        <dbReference type="Proteomes" id="UP000599312"/>
    </source>
</evidence>
<evidence type="ECO:0000256" key="17">
    <source>
        <dbReference type="SAM" id="SignalP"/>
    </source>
</evidence>
<feature type="active site" description="Charge relay system" evidence="14">
    <location>
        <position position="242"/>
    </location>
</feature>
<dbReference type="EMBL" id="JADQDO010000003">
    <property type="protein sequence ID" value="MBF9233551.1"/>
    <property type="molecule type" value="Genomic_DNA"/>
</dbReference>
<dbReference type="SUPFAM" id="SSF50156">
    <property type="entry name" value="PDZ domain-like"/>
    <property type="match status" value="2"/>
</dbReference>
<feature type="domain" description="PDZ" evidence="18">
    <location>
        <begin position="383"/>
        <end position="495"/>
    </location>
</feature>
<dbReference type="InterPro" id="IPR001478">
    <property type="entry name" value="PDZ"/>
</dbReference>
<dbReference type="Pfam" id="PF13180">
    <property type="entry name" value="PDZ_2"/>
    <property type="match status" value="1"/>
</dbReference>